<accession>A0A286UW77</accession>
<dbReference type="EMBL" id="NBII01000001">
    <property type="protein sequence ID" value="PAV23821.1"/>
    <property type="molecule type" value="Genomic_DNA"/>
</dbReference>
<dbReference type="AlphaFoldDB" id="A0A286UW77"/>
<protein>
    <submittedName>
        <fullName evidence="1">Uncharacterized protein</fullName>
    </submittedName>
</protein>
<organism evidence="1 2">
    <name type="scientific">Pyrrhoderma noxium</name>
    <dbReference type="NCBI Taxonomy" id="2282107"/>
    <lineage>
        <taxon>Eukaryota</taxon>
        <taxon>Fungi</taxon>
        <taxon>Dikarya</taxon>
        <taxon>Basidiomycota</taxon>
        <taxon>Agaricomycotina</taxon>
        <taxon>Agaricomycetes</taxon>
        <taxon>Hymenochaetales</taxon>
        <taxon>Hymenochaetaceae</taxon>
        <taxon>Pyrrhoderma</taxon>
    </lineage>
</organism>
<gene>
    <name evidence="1" type="ORF">PNOK_0088900</name>
</gene>
<proteinExistence type="predicted"/>
<dbReference type="Proteomes" id="UP000217199">
    <property type="component" value="Unassembled WGS sequence"/>
</dbReference>
<evidence type="ECO:0000313" key="2">
    <source>
        <dbReference type="Proteomes" id="UP000217199"/>
    </source>
</evidence>
<sequence>MTHPPLPRPYVAQHSHACKITETIYYLRGGEGYGGRSHVYMRYPSSSSSYLVYPSSSYPSSLRSPHLNPFSPVFPASLPTSLSPLVIFLTSSLGLGLRGQP</sequence>
<keyword evidence="2" id="KW-1185">Reference proteome</keyword>
<reference evidence="1 2" key="1">
    <citation type="journal article" date="2017" name="Mol. Ecol.">
        <title>Comparative and population genomic landscape of Phellinus noxius: A hypervariable fungus causing root rot in trees.</title>
        <authorList>
            <person name="Chung C.L."/>
            <person name="Lee T.J."/>
            <person name="Akiba M."/>
            <person name="Lee H.H."/>
            <person name="Kuo T.H."/>
            <person name="Liu D."/>
            <person name="Ke H.M."/>
            <person name="Yokoi T."/>
            <person name="Roa M.B."/>
            <person name="Lu M.J."/>
            <person name="Chang Y.Y."/>
            <person name="Ann P.J."/>
            <person name="Tsai J.N."/>
            <person name="Chen C.Y."/>
            <person name="Tzean S.S."/>
            <person name="Ota Y."/>
            <person name="Hattori T."/>
            <person name="Sahashi N."/>
            <person name="Liou R.F."/>
            <person name="Kikuchi T."/>
            <person name="Tsai I.J."/>
        </authorList>
    </citation>
    <scope>NUCLEOTIDE SEQUENCE [LARGE SCALE GENOMIC DNA]</scope>
    <source>
        <strain evidence="1 2">FFPRI411160</strain>
    </source>
</reference>
<evidence type="ECO:0000313" key="1">
    <source>
        <dbReference type="EMBL" id="PAV23821.1"/>
    </source>
</evidence>
<dbReference type="InParanoid" id="A0A286UW77"/>
<comment type="caution">
    <text evidence="1">The sequence shown here is derived from an EMBL/GenBank/DDBJ whole genome shotgun (WGS) entry which is preliminary data.</text>
</comment>
<name>A0A286UW77_9AGAM</name>